<dbReference type="EMBL" id="CADCXV010000727">
    <property type="protein sequence ID" value="CAB0033850.1"/>
    <property type="molecule type" value="Genomic_DNA"/>
</dbReference>
<feature type="compositionally biased region" description="Low complexity" evidence="1">
    <location>
        <begin position="269"/>
        <end position="279"/>
    </location>
</feature>
<evidence type="ECO:0000256" key="2">
    <source>
        <dbReference type="SAM" id="SignalP"/>
    </source>
</evidence>
<feature type="signal peptide" evidence="2">
    <location>
        <begin position="1"/>
        <end position="23"/>
    </location>
</feature>
<gene>
    <name evidence="3" type="ORF">TBRA_LOCUS5748</name>
</gene>
<dbReference type="Proteomes" id="UP000479190">
    <property type="component" value="Unassembled WGS sequence"/>
</dbReference>
<feature type="compositionally biased region" description="Acidic residues" evidence="1">
    <location>
        <begin position="280"/>
        <end position="290"/>
    </location>
</feature>
<name>A0A6H5IEG6_9HYME</name>
<dbReference type="OrthoDB" id="10640366at2759"/>
<organism evidence="3 4">
    <name type="scientific">Trichogramma brassicae</name>
    <dbReference type="NCBI Taxonomy" id="86971"/>
    <lineage>
        <taxon>Eukaryota</taxon>
        <taxon>Metazoa</taxon>
        <taxon>Ecdysozoa</taxon>
        <taxon>Arthropoda</taxon>
        <taxon>Hexapoda</taxon>
        <taxon>Insecta</taxon>
        <taxon>Pterygota</taxon>
        <taxon>Neoptera</taxon>
        <taxon>Endopterygota</taxon>
        <taxon>Hymenoptera</taxon>
        <taxon>Apocrita</taxon>
        <taxon>Proctotrupomorpha</taxon>
        <taxon>Chalcidoidea</taxon>
        <taxon>Trichogrammatidae</taxon>
        <taxon>Trichogramma</taxon>
    </lineage>
</organism>
<keyword evidence="4" id="KW-1185">Reference proteome</keyword>
<feature type="compositionally biased region" description="Low complexity" evidence="1">
    <location>
        <begin position="121"/>
        <end position="130"/>
    </location>
</feature>
<reference evidence="3 4" key="1">
    <citation type="submission" date="2020-02" db="EMBL/GenBank/DDBJ databases">
        <authorList>
            <person name="Ferguson B K."/>
        </authorList>
    </citation>
    <scope>NUCLEOTIDE SEQUENCE [LARGE SCALE GENOMIC DNA]</scope>
</reference>
<feature type="compositionally biased region" description="Low complexity" evidence="1">
    <location>
        <begin position="210"/>
        <end position="233"/>
    </location>
</feature>
<feature type="compositionally biased region" description="Basic and acidic residues" evidence="1">
    <location>
        <begin position="78"/>
        <end position="92"/>
    </location>
</feature>
<evidence type="ECO:0000313" key="4">
    <source>
        <dbReference type="Proteomes" id="UP000479190"/>
    </source>
</evidence>
<feature type="chain" id="PRO_5026283705" evidence="2">
    <location>
        <begin position="24"/>
        <end position="432"/>
    </location>
</feature>
<feature type="compositionally biased region" description="Polar residues" evidence="1">
    <location>
        <begin position="183"/>
        <end position="203"/>
    </location>
</feature>
<dbReference type="AlphaFoldDB" id="A0A6H5IEG6"/>
<protein>
    <submittedName>
        <fullName evidence="3">Uncharacterized protein</fullName>
    </submittedName>
</protein>
<evidence type="ECO:0000313" key="3">
    <source>
        <dbReference type="EMBL" id="CAB0033850.1"/>
    </source>
</evidence>
<accession>A0A6H5IEG6</accession>
<proteinExistence type="predicted"/>
<keyword evidence="2" id="KW-0732">Signal</keyword>
<feature type="region of interest" description="Disordered" evidence="1">
    <location>
        <begin position="58"/>
        <end position="233"/>
    </location>
</feature>
<sequence>MKVCSPRELAPALLYMLLLPAAATSLRELATCFGSPDDTIDASLERVKERGGTLVIEFDGGPNGRHLQPSNDPPVPNDDAREPKGNENENEHSNQNQLPSPRKKSRASIPKVPCTVREVDSSSSSSSGGSNPDSPESISLVLEVDSNCPSSSNPTNSSDPASGDDSKSIDGSNTVSEDDSKSIDGSNPVSEDDSNSNNGSKSPVSEDDSNSNNGSISPVSGSNSNSSRPVVPSTPRKKWLIIYLRPRKIIDELLENDYSDEEIIEKSSDASSTSGNEDSSSNEDDSDVEMEDVSLNQRLNESRARGRPITKLKGKNGFCWDNTFSSRRSAPAQQQREKSYAALSPRAVSCSIPDVGAYIAINPLLFLSSGMRNSVVSRPYDGSRIVCSLRRNKCLSFLRRVSQSRHHHHHRYQLTRSDCFNKQLICLVNNSG</sequence>
<feature type="compositionally biased region" description="Low complexity" evidence="1">
    <location>
        <begin position="146"/>
        <end position="161"/>
    </location>
</feature>
<evidence type="ECO:0000256" key="1">
    <source>
        <dbReference type="SAM" id="MobiDB-lite"/>
    </source>
</evidence>
<feature type="region of interest" description="Disordered" evidence="1">
    <location>
        <begin position="264"/>
        <end position="290"/>
    </location>
</feature>